<gene>
    <name evidence="1" type="ORF">ARMSODRAFT_1007283</name>
</gene>
<keyword evidence="2" id="KW-1185">Reference proteome</keyword>
<sequence length="237" mass="26228">MVVVRTITKYDASITARLAGCASENGRASKSPYNAEISFLIQVFVGIFTDLGGLEYEEKFKSELLTVYEILGGNDIQYGGDGVIEQLLEEGIHTGARVEEATVFRGHQRKNEPTYFTLLTQSCYKNRKPKLGTTWRQPLRPRAHTTQADLVPASKPIIPQRAPTDAESLVERARMTTDSDPGIVSLTVISVPVLRAGAANMNMQLRIMAQRVEEVARDAGVQNRTSKIKMQAVFNNN</sequence>
<evidence type="ECO:0000313" key="2">
    <source>
        <dbReference type="Proteomes" id="UP000218334"/>
    </source>
</evidence>
<name>A0A2H3BMB0_9AGAR</name>
<organism evidence="1 2">
    <name type="scientific">Armillaria solidipes</name>
    <dbReference type="NCBI Taxonomy" id="1076256"/>
    <lineage>
        <taxon>Eukaryota</taxon>
        <taxon>Fungi</taxon>
        <taxon>Dikarya</taxon>
        <taxon>Basidiomycota</taxon>
        <taxon>Agaricomycotina</taxon>
        <taxon>Agaricomycetes</taxon>
        <taxon>Agaricomycetidae</taxon>
        <taxon>Agaricales</taxon>
        <taxon>Marasmiineae</taxon>
        <taxon>Physalacriaceae</taxon>
        <taxon>Armillaria</taxon>
    </lineage>
</organism>
<proteinExistence type="predicted"/>
<dbReference type="AlphaFoldDB" id="A0A2H3BMB0"/>
<protein>
    <submittedName>
        <fullName evidence="1">Uncharacterized protein</fullName>
    </submittedName>
</protein>
<evidence type="ECO:0000313" key="1">
    <source>
        <dbReference type="EMBL" id="PBK64186.1"/>
    </source>
</evidence>
<reference evidence="2" key="1">
    <citation type="journal article" date="2017" name="Nat. Ecol. Evol.">
        <title>Genome expansion and lineage-specific genetic innovations in the forest pathogenic fungi Armillaria.</title>
        <authorList>
            <person name="Sipos G."/>
            <person name="Prasanna A.N."/>
            <person name="Walter M.C."/>
            <person name="O'Connor E."/>
            <person name="Balint B."/>
            <person name="Krizsan K."/>
            <person name="Kiss B."/>
            <person name="Hess J."/>
            <person name="Varga T."/>
            <person name="Slot J."/>
            <person name="Riley R."/>
            <person name="Boka B."/>
            <person name="Rigling D."/>
            <person name="Barry K."/>
            <person name="Lee J."/>
            <person name="Mihaltcheva S."/>
            <person name="LaButti K."/>
            <person name="Lipzen A."/>
            <person name="Waldron R."/>
            <person name="Moloney N.M."/>
            <person name="Sperisen C."/>
            <person name="Kredics L."/>
            <person name="Vagvoelgyi C."/>
            <person name="Patrignani A."/>
            <person name="Fitzpatrick D."/>
            <person name="Nagy I."/>
            <person name="Doyle S."/>
            <person name="Anderson J.B."/>
            <person name="Grigoriev I.V."/>
            <person name="Gueldener U."/>
            <person name="Muensterkoetter M."/>
            <person name="Nagy L.G."/>
        </authorList>
    </citation>
    <scope>NUCLEOTIDE SEQUENCE [LARGE SCALE GENOMIC DNA]</scope>
    <source>
        <strain evidence="2">28-4</strain>
    </source>
</reference>
<dbReference type="EMBL" id="KZ293453">
    <property type="protein sequence ID" value="PBK64186.1"/>
    <property type="molecule type" value="Genomic_DNA"/>
</dbReference>
<accession>A0A2H3BMB0</accession>
<dbReference type="Proteomes" id="UP000218334">
    <property type="component" value="Unassembled WGS sequence"/>
</dbReference>